<evidence type="ECO:0000256" key="4">
    <source>
        <dbReference type="SAM" id="MobiDB-lite"/>
    </source>
</evidence>
<dbReference type="GO" id="GO:0008270">
    <property type="term" value="F:zinc ion binding"/>
    <property type="evidence" value="ECO:0007669"/>
    <property type="project" value="UniProtKB-KW"/>
</dbReference>
<accession>A0A6H5IM12</accession>
<dbReference type="CDD" id="cd18315">
    <property type="entry name" value="BTB_POZ_BAB-like"/>
    <property type="match status" value="1"/>
</dbReference>
<evidence type="ECO:0000256" key="3">
    <source>
        <dbReference type="PROSITE-ProRule" id="PRU00042"/>
    </source>
</evidence>
<gene>
    <name evidence="7" type="ORF">TBRA_LOCUS10253</name>
</gene>
<evidence type="ECO:0000256" key="1">
    <source>
        <dbReference type="ARBA" id="ARBA00004123"/>
    </source>
</evidence>
<evidence type="ECO:0000259" key="5">
    <source>
        <dbReference type="PROSITE" id="PS50097"/>
    </source>
</evidence>
<dbReference type="InterPro" id="IPR011333">
    <property type="entry name" value="SKP1/BTB/POZ_sf"/>
</dbReference>
<feature type="compositionally biased region" description="Gly residues" evidence="4">
    <location>
        <begin position="443"/>
        <end position="455"/>
    </location>
</feature>
<keyword evidence="3" id="KW-0479">Metal-binding</keyword>
<name>A0A6H5IM12_9HYME</name>
<feature type="region of interest" description="Disordered" evidence="4">
    <location>
        <begin position="440"/>
        <end position="486"/>
    </location>
</feature>
<feature type="compositionally biased region" description="Polar residues" evidence="4">
    <location>
        <begin position="172"/>
        <end position="185"/>
    </location>
</feature>
<dbReference type="GO" id="GO:0006357">
    <property type="term" value="P:regulation of transcription by RNA polymerase II"/>
    <property type="evidence" value="ECO:0007669"/>
    <property type="project" value="TreeGrafter"/>
</dbReference>
<dbReference type="PANTHER" id="PTHR23110:SF98">
    <property type="entry name" value="PRE-LOLA-G, ISOFORM C-RELATED"/>
    <property type="match status" value="1"/>
</dbReference>
<feature type="region of interest" description="Disordered" evidence="4">
    <location>
        <begin position="172"/>
        <end position="292"/>
    </location>
</feature>
<keyword evidence="2" id="KW-0539">Nucleus</keyword>
<dbReference type="SUPFAM" id="SSF57667">
    <property type="entry name" value="beta-beta-alpha zinc fingers"/>
    <property type="match status" value="1"/>
</dbReference>
<dbReference type="SUPFAM" id="SSF54695">
    <property type="entry name" value="POZ domain"/>
    <property type="match status" value="1"/>
</dbReference>
<dbReference type="InterPro" id="IPR000210">
    <property type="entry name" value="BTB/POZ_dom"/>
</dbReference>
<evidence type="ECO:0000256" key="2">
    <source>
        <dbReference type="ARBA" id="ARBA00023242"/>
    </source>
</evidence>
<proteinExistence type="predicted"/>
<evidence type="ECO:0000259" key="6">
    <source>
        <dbReference type="PROSITE" id="PS50157"/>
    </source>
</evidence>
<organism evidence="7 8">
    <name type="scientific">Trichogramma brassicae</name>
    <dbReference type="NCBI Taxonomy" id="86971"/>
    <lineage>
        <taxon>Eukaryota</taxon>
        <taxon>Metazoa</taxon>
        <taxon>Ecdysozoa</taxon>
        <taxon>Arthropoda</taxon>
        <taxon>Hexapoda</taxon>
        <taxon>Insecta</taxon>
        <taxon>Pterygota</taxon>
        <taxon>Neoptera</taxon>
        <taxon>Endopterygota</taxon>
        <taxon>Hymenoptera</taxon>
        <taxon>Apocrita</taxon>
        <taxon>Proctotrupomorpha</taxon>
        <taxon>Chalcidoidea</taxon>
        <taxon>Trichogrammatidae</taxon>
        <taxon>Trichogramma</taxon>
    </lineage>
</organism>
<feature type="domain" description="C2H2-type" evidence="6">
    <location>
        <begin position="345"/>
        <end position="369"/>
    </location>
</feature>
<dbReference type="GO" id="GO:0048513">
    <property type="term" value="P:animal organ development"/>
    <property type="evidence" value="ECO:0007669"/>
    <property type="project" value="UniProtKB-ARBA"/>
</dbReference>
<feature type="domain" description="C2H2-type" evidence="6">
    <location>
        <begin position="374"/>
        <end position="402"/>
    </location>
</feature>
<dbReference type="InterPro" id="IPR036236">
    <property type="entry name" value="Znf_C2H2_sf"/>
</dbReference>
<dbReference type="GO" id="GO:0005634">
    <property type="term" value="C:nucleus"/>
    <property type="evidence" value="ECO:0007669"/>
    <property type="project" value="UniProtKB-SubCell"/>
</dbReference>
<feature type="region of interest" description="Disordered" evidence="4">
    <location>
        <begin position="619"/>
        <end position="660"/>
    </location>
</feature>
<keyword evidence="3" id="KW-0863">Zinc-finger</keyword>
<sequence>MAVATTSAQGEAPHALSSVGGGAASSMSMSSSIINDAPEQQYSLRWNDFPASMISNFRHLRDHLDFVDVTLACSKNTNYLAHKVVLSACSPYFRSILKDAAQCTHPVIIMRDVPHTDIEQLLSFMYHGEVAVSQNQLPSFLKTAEMLQIRGLTDSKDDKDEKQDKVDIQPIFNNTVGNTMDNNTTKRNHIDSLDKSPTSKRRRSYTPELPGLTSEPVSRPTSGSGSVSRMGNNAESLLGQALEGGPTILTPSKKKHRRRRSTGGNESDDGATSDADVSLNDSQIKSEPMNDTINDTFDRSLFHGALMNLQQAASYMPGPSGIQDSRMVIGRNGEQHPRIRATDPRPCPKCGKVYRSAHTLRTHMEDKHTICPGYRCVLCGTIAKSRNSLHSHMSRQHRGISTKDLPVVPMPAPFDPELAVRLFAKAGHIVDINELRARASPTNGGGGGGGGGGGTSSSSLGRRRYDTQSIDDDDGEMNADDPQDLTMGVTNRYATSTPNSILSKFNYTQNGLHQTPQHGAVSSASASNGCLPPSMSQLPAGLAAFNPLSSLQGQPNGSNPIVESFLQLLADNSSLSGLGQLSPEQQVAAYTAAQTKALQMSALRKFANSAYGSSVMMAHAAAESPSHSAPSTSKNNERDSSVCEDDTFSDELEPDTAQPE</sequence>
<reference evidence="7 8" key="1">
    <citation type="submission" date="2020-02" db="EMBL/GenBank/DDBJ databases">
        <authorList>
            <person name="Ferguson B K."/>
        </authorList>
    </citation>
    <scope>NUCLEOTIDE SEQUENCE [LARGE SCALE GENOMIC DNA]</scope>
</reference>
<dbReference type="EMBL" id="CADCXV010000906">
    <property type="protein sequence ID" value="CAB0038472.1"/>
    <property type="molecule type" value="Genomic_DNA"/>
</dbReference>
<feature type="compositionally biased region" description="Acidic residues" evidence="4">
    <location>
        <begin position="642"/>
        <end position="654"/>
    </location>
</feature>
<evidence type="ECO:0008006" key="9">
    <source>
        <dbReference type="Google" id="ProtNLM"/>
    </source>
</evidence>
<dbReference type="SMART" id="SM00225">
    <property type="entry name" value="BTB"/>
    <property type="match status" value="1"/>
</dbReference>
<dbReference type="PROSITE" id="PS50097">
    <property type="entry name" value="BTB"/>
    <property type="match status" value="1"/>
</dbReference>
<feature type="compositionally biased region" description="Acidic residues" evidence="4">
    <location>
        <begin position="469"/>
        <end position="483"/>
    </location>
</feature>
<dbReference type="PANTHER" id="PTHR23110">
    <property type="entry name" value="BTB DOMAIN TRANSCRIPTION FACTOR"/>
    <property type="match status" value="1"/>
</dbReference>
<feature type="domain" description="BTB" evidence="5">
    <location>
        <begin position="67"/>
        <end position="134"/>
    </location>
</feature>
<feature type="compositionally biased region" description="Polar residues" evidence="4">
    <location>
        <begin position="279"/>
        <end position="292"/>
    </location>
</feature>
<evidence type="ECO:0000313" key="7">
    <source>
        <dbReference type="EMBL" id="CAB0038472.1"/>
    </source>
</evidence>
<dbReference type="OrthoDB" id="10261408at2759"/>
<keyword evidence="8" id="KW-1185">Reference proteome</keyword>
<feature type="compositionally biased region" description="Low complexity" evidence="4">
    <location>
        <begin position="619"/>
        <end position="633"/>
    </location>
</feature>
<dbReference type="GO" id="GO:0003006">
    <property type="term" value="P:developmental process involved in reproduction"/>
    <property type="evidence" value="ECO:0007669"/>
    <property type="project" value="UniProtKB-ARBA"/>
</dbReference>
<feature type="compositionally biased region" description="Polar residues" evidence="4">
    <location>
        <begin position="215"/>
        <end position="235"/>
    </location>
</feature>
<dbReference type="Gene3D" id="3.30.710.10">
    <property type="entry name" value="Potassium Channel Kv1.1, Chain A"/>
    <property type="match status" value="1"/>
</dbReference>
<protein>
    <recommendedName>
        <fullName evidence="9">BTB domain-containing protein</fullName>
    </recommendedName>
</protein>
<dbReference type="Proteomes" id="UP000479190">
    <property type="component" value="Unassembled WGS sequence"/>
</dbReference>
<dbReference type="GO" id="GO:0048666">
    <property type="term" value="P:neuron development"/>
    <property type="evidence" value="ECO:0007669"/>
    <property type="project" value="UniProtKB-ARBA"/>
</dbReference>
<dbReference type="PROSITE" id="PS50157">
    <property type="entry name" value="ZINC_FINGER_C2H2_2"/>
    <property type="match status" value="2"/>
</dbReference>
<dbReference type="InterPro" id="IPR013087">
    <property type="entry name" value="Znf_C2H2_type"/>
</dbReference>
<dbReference type="Pfam" id="PF00651">
    <property type="entry name" value="BTB"/>
    <property type="match status" value="1"/>
</dbReference>
<comment type="subcellular location">
    <subcellularLocation>
        <location evidence="1">Nucleus</location>
    </subcellularLocation>
</comment>
<dbReference type="InterPro" id="IPR051095">
    <property type="entry name" value="Dros_DevTransReg"/>
</dbReference>
<dbReference type="SMART" id="SM00355">
    <property type="entry name" value="ZnF_C2H2"/>
    <property type="match status" value="2"/>
</dbReference>
<keyword evidence="3" id="KW-0862">Zinc</keyword>
<dbReference type="AlphaFoldDB" id="A0A6H5IM12"/>
<dbReference type="Gene3D" id="3.30.160.60">
    <property type="entry name" value="Classic Zinc Finger"/>
    <property type="match status" value="1"/>
</dbReference>
<dbReference type="PROSITE" id="PS00028">
    <property type="entry name" value="ZINC_FINGER_C2H2_1"/>
    <property type="match status" value="1"/>
</dbReference>
<evidence type="ECO:0000313" key="8">
    <source>
        <dbReference type="Proteomes" id="UP000479190"/>
    </source>
</evidence>
<feature type="compositionally biased region" description="Basic residues" evidence="4">
    <location>
        <begin position="252"/>
        <end position="261"/>
    </location>
</feature>